<keyword evidence="9" id="KW-1185">Reference proteome</keyword>
<evidence type="ECO:0000259" key="6">
    <source>
        <dbReference type="Pfam" id="PF00294"/>
    </source>
</evidence>
<dbReference type="Gene3D" id="3.20.20.70">
    <property type="entry name" value="Aldolase class I"/>
    <property type="match status" value="1"/>
</dbReference>
<dbReference type="InterPro" id="IPR030830">
    <property type="entry name" value="Myo_inos_IolC"/>
</dbReference>
<accession>A0A2N7VXI0</accession>
<keyword evidence="3" id="KW-0547">Nucleotide-binding</keyword>
<dbReference type="Pfam" id="PF09863">
    <property type="entry name" value="DUF2090"/>
    <property type="match status" value="1"/>
</dbReference>
<dbReference type="InterPro" id="IPR050306">
    <property type="entry name" value="PfkB_Carbo_kinase"/>
</dbReference>
<gene>
    <name evidence="8" type="primary">iolC</name>
    <name evidence="8" type="ORF">C0Z19_17880</name>
</gene>
<dbReference type="Proteomes" id="UP000235347">
    <property type="component" value="Unassembled WGS sequence"/>
</dbReference>
<dbReference type="InterPro" id="IPR011611">
    <property type="entry name" value="PfkB_dom"/>
</dbReference>
<evidence type="ECO:0000256" key="4">
    <source>
        <dbReference type="ARBA" id="ARBA00022777"/>
    </source>
</evidence>
<evidence type="ECO:0000256" key="3">
    <source>
        <dbReference type="ARBA" id="ARBA00022741"/>
    </source>
</evidence>
<keyword evidence="2" id="KW-0808">Transferase</keyword>
<keyword evidence="5" id="KW-0067">ATP-binding</keyword>
<dbReference type="EMBL" id="PNYB01000015">
    <property type="protein sequence ID" value="PMS21840.1"/>
    <property type="molecule type" value="Genomic_DNA"/>
</dbReference>
<dbReference type="InterPro" id="IPR029056">
    <property type="entry name" value="Ribokinase-like"/>
</dbReference>
<dbReference type="InterPro" id="IPR013785">
    <property type="entry name" value="Aldolase_TIM"/>
</dbReference>
<dbReference type="Gene3D" id="3.40.1190.20">
    <property type="match status" value="1"/>
</dbReference>
<dbReference type="RefSeq" id="WP_102611164.1">
    <property type="nucleotide sequence ID" value="NZ_CADIKD010000003.1"/>
</dbReference>
<feature type="domain" description="Carbohydrate kinase PfkB" evidence="6">
    <location>
        <begin position="20"/>
        <end position="336"/>
    </location>
</feature>
<reference evidence="8 9" key="1">
    <citation type="submission" date="2018-01" db="EMBL/GenBank/DDBJ databases">
        <title>Whole genome analyses suggest that Burkholderia sensu lato contains two further novel genera in the rhizoxinica-symbiotica group Mycetohabitans gen. nov., and Trinickia gen. nov.: implications for the evolution of diazotrophy and nodulation in the Burkholderiaceae.</title>
        <authorList>
            <person name="Estrada-de los Santos P."/>
            <person name="Palmer M."/>
            <person name="Chavez-Ramirez B."/>
            <person name="Beukes C."/>
            <person name="Steenkamp E.T."/>
            <person name="Hirsch A.M."/>
            <person name="Manyaka P."/>
            <person name="Maluk M."/>
            <person name="Lafos M."/>
            <person name="Crook M."/>
            <person name="Gross E."/>
            <person name="Simon M.F."/>
            <person name="Bueno dos Reis Junior F."/>
            <person name="Poole P.S."/>
            <person name="Venter S.N."/>
            <person name="James E.K."/>
        </authorList>
    </citation>
    <scope>NUCLEOTIDE SEQUENCE [LARGE SCALE GENOMIC DNA]</scope>
    <source>
        <strain evidence="8 9">GP25-8</strain>
    </source>
</reference>
<dbReference type="Pfam" id="PF00294">
    <property type="entry name" value="PfkB"/>
    <property type="match status" value="1"/>
</dbReference>
<evidence type="ECO:0000256" key="5">
    <source>
        <dbReference type="ARBA" id="ARBA00022840"/>
    </source>
</evidence>
<evidence type="ECO:0000313" key="8">
    <source>
        <dbReference type="EMBL" id="PMS21840.1"/>
    </source>
</evidence>
<dbReference type="PROSITE" id="PS00584">
    <property type="entry name" value="PFKB_KINASES_2"/>
    <property type="match status" value="1"/>
</dbReference>
<dbReference type="PANTHER" id="PTHR43085">
    <property type="entry name" value="HEXOKINASE FAMILY MEMBER"/>
    <property type="match status" value="1"/>
</dbReference>
<dbReference type="InterPro" id="IPR018659">
    <property type="entry name" value="DUF2090"/>
</dbReference>
<evidence type="ECO:0000256" key="1">
    <source>
        <dbReference type="ARBA" id="ARBA00010688"/>
    </source>
</evidence>
<evidence type="ECO:0000313" key="9">
    <source>
        <dbReference type="Proteomes" id="UP000235347"/>
    </source>
</evidence>
<dbReference type="InterPro" id="IPR023314">
    <property type="entry name" value="Myo_inos_IolC-like_sf"/>
</dbReference>
<sequence length="672" mass="73138">MAAPSTSATATGRFAPGRTRDIVCLGRLAVDLYAQQIGARLEDVTSFAKYLGGSSANIAFGCARLGLASAMLARVGNDHMGRFLTETLAREGCDVSHTRVDAERLTALVLLGIKDRDTFPLVFHRENCADMAIDETDFDEAFIASSKALLITGTHFSTERVNRASRRALEYARRNQVRTVLDIDYRPVLWGLTGKADGETRFIANESVTAHLQRILPLFDLVIGTEEEFRIAGGKHELLDALAMVRAVTPATLVVKRGPLGCTIIDGKVPPSIDEAPTERGIEVEVLNVLGAGDAFASGFLSEWLRDAPLERCAQTANLCGALVVSRHGCAPAMPTPAELDYLREAVQRDPVRMRRPDLDAGLARLHRVSVKRTPHDEVLGFAFDHRNQFFELAQQAGVSEARIPALKRLLVDAVAQTETALGLQGRIGVLIDDRYGQDALNAATGRGWWIGRPVELPGSLPLVFQHGRSVGTALVSWPHEHVVKCLVQYHPDAPVAERIEQEAQLRALYDAVQASGHELLLEVIPPQRDGLPSAPDTVFRALKRLYNLGIQPEWWKLAPLAAEQWQAIDALIAERDPYCRGVVLLGLSAGVEALSEGFRAAAASKTCKGFTVGRTIFHEPSRAWLAGEIADDALVAQVRATFETLIKAWRSARGDAGSNAARPHATRQEAA</sequence>
<dbReference type="NCBIfam" id="TIGR04382">
    <property type="entry name" value="myo_inos_iolC_N"/>
    <property type="match status" value="1"/>
</dbReference>
<feature type="domain" description="DUF2090" evidence="7">
    <location>
        <begin position="352"/>
        <end position="653"/>
    </location>
</feature>
<dbReference type="InterPro" id="IPR002173">
    <property type="entry name" value="Carboh/pur_kinase_PfkB_CS"/>
</dbReference>
<keyword evidence="4 8" id="KW-0418">Kinase</keyword>
<evidence type="ECO:0000259" key="7">
    <source>
        <dbReference type="Pfam" id="PF09863"/>
    </source>
</evidence>
<protein>
    <submittedName>
        <fullName evidence="8">5-dehydro-2-deoxygluconokinase</fullName>
    </submittedName>
</protein>
<comment type="similarity">
    <text evidence="1">Belongs to the carbohydrate kinase PfkB family.</text>
</comment>
<organism evidence="8 9">
    <name type="scientific">Trinickia soli</name>
    <dbReference type="NCBI Taxonomy" id="380675"/>
    <lineage>
        <taxon>Bacteria</taxon>
        <taxon>Pseudomonadati</taxon>
        <taxon>Pseudomonadota</taxon>
        <taxon>Betaproteobacteria</taxon>
        <taxon>Burkholderiales</taxon>
        <taxon>Burkholderiaceae</taxon>
        <taxon>Trinickia</taxon>
    </lineage>
</organism>
<dbReference type="GO" id="GO:0005524">
    <property type="term" value="F:ATP binding"/>
    <property type="evidence" value="ECO:0007669"/>
    <property type="project" value="UniProtKB-KW"/>
</dbReference>
<dbReference type="Gene3D" id="2.20.150.10">
    <property type="entry name" value="putative 5-dehydro-2- deoxygluconokinase"/>
    <property type="match status" value="1"/>
</dbReference>
<dbReference type="GO" id="GO:0016301">
    <property type="term" value="F:kinase activity"/>
    <property type="evidence" value="ECO:0007669"/>
    <property type="project" value="UniProtKB-KW"/>
</dbReference>
<comment type="caution">
    <text evidence="8">The sequence shown here is derived from an EMBL/GenBank/DDBJ whole genome shotgun (WGS) entry which is preliminary data.</text>
</comment>
<name>A0A2N7VXI0_9BURK</name>
<dbReference type="AlphaFoldDB" id="A0A2N7VXI0"/>
<proteinExistence type="inferred from homology"/>
<dbReference type="CDD" id="cd01166">
    <property type="entry name" value="KdgK"/>
    <property type="match status" value="1"/>
</dbReference>
<dbReference type="PANTHER" id="PTHR43085:SF49">
    <property type="entry name" value="5-DEHYDRO-2-DEOXYGLUCONOKINASE"/>
    <property type="match status" value="1"/>
</dbReference>
<dbReference type="SUPFAM" id="SSF53613">
    <property type="entry name" value="Ribokinase-like"/>
    <property type="match status" value="1"/>
</dbReference>
<evidence type="ECO:0000256" key="2">
    <source>
        <dbReference type="ARBA" id="ARBA00022679"/>
    </source>
</evidence>